<dbReference type="Proteomes" id="UP000284706">
    <property type="component" value="Unassembled WGS sequence"/>
</dbReference>
<dbReference type="AlphaFoldDB" id="A0A409YSR7"/>
<sequence>MELESVLSQSDGTSVDGTQIEQSFSIPSLSADHVIPFDSLPFEIASFIFEHYIYSSLSRQGPCAPLLLGKICRKWRGIAWSTPSLWARLSIYYQHIMSEMRAELAKEWLSRSGTLPLVIELSSFCDDDSCTCTWASMTPKCEQMLEVLIQFSDRWHSLTLVLPPPSLEGLTLSCSASILYHLSLDGRWYDQSRDFRIPNYVRTSLFSSCSPRIVRMSYLNVDLDWTSVVDLTLESVDVEDMLYVFRTAPNLFKCTLADVCHRRFVTMMEEGLITCPSVESLDISFADGSSPGLFFSAVALPALKHLSYRGHEVLLYMDDLILFLTQSFCTLKSLFVNQSEFEPDTSLINLAPFLSALTDLRICDERYYAGGRHTFYHLLADTNCLPVHLRPVPFLAPGLPYLPCLETFVWEGPAPYAWETLPGLIQPVVADSRDAASRCRPLKAVKITCIMDATDNVPYIPRESLRHLSGYRDVEFKFTARSAGHDEGGLDLWTASVEKPYSDEEED</sequence>
<keyword evidence="2" id="KW-1185">Reference proteome</keyword>
<gene>
    <name evidence="1" type="ORF">CVT26_005281</name>
</gene>
<protein>
    <submittedName>
        <fullName evidence="1">Uncharacterized protein</fullName>
    </submittedName>
</protein>
<dbReference type="InterPro" id="IPR032675">
    <property type="entry name" value="LRR_dom_sf"/>
</dbReference>
<reference evidence="1 2" key="1">
    <citation type="journal article" date="2018" name="Evol. Lett.">
        <title>Horizontal gene cluster transfer increased hallucinogenic mushroom diversity.</title>
        <authorList>
            <person name="Reynolds H.T."/>
            <person name="Vijayakumar V."/>
            <person name="Gluck-Thaler E."/>
            <person name="Korotkin H.B."/>
            <person name="Matheny P.B."/>
            <person name="Slot J.C."/>
        </authorList>
    </citation>
    <scope>NUCLEOTIDE SEQUENCE [LARGE SCALE GENOMIC DNA]</scope>
    <source>
        <strain evidence="1 2">SRW20</strain>
    </source>
</reference>
<comment type="caution">
    <text evidence="1">The sequence shown here is derived from an EMBL/GenBank/DDBJ whole genome shotgun (WGS) entry which is preliminary data.</text>
</comment>
<name>A0A409YSR7_9AGAR</name>
<dbReference type="SUPFAM" id="SSF52047">
    <property type="entry name" value="RNI-like"/>
    <property type="match status" value="1"/>
</dbReference>
<organism evidence="1 2">
    <name type="scientific">Gymnopilus dilepis</name>
    <dbReference type="NCBI Taxonomy" id="231916"/>
    <lineage>
        <taxon>Eukaryota</taxon>
        <taxon>Fungi</taxon>
        <taxon>Dikarya</taxon>
        <taxon>Basidiomycota</taxon>
        <taxon>Agaricomycotina</taxon>
        <taxon>Agaricomycetes</taxon>
        <taxon>Agaricomycetidae</taxon>
        <taxon>Agaricales</taxon>
        <taxon>Agaricineae</taxon>
        <taxon>Hymenogastraceae</taxon>
        <taxon>Gymnopilus</taxon>
    </lineage>
</organism>
<dbReference type="OrthoDB" id="2423701at2759"/>
<dbReference type="EMBL" id="NHYE01000378">
    <property type="protein sequence ID" value="PPR06075.1"/>
    <property type="molecule type" value="Genomic_DNA"/>
</dbReference>
<accession>A0A409YSR7</accession>
<dbReference type="InParanoid" id="A0A409YSR7"/>
<proteinExistence type="predicted"/>
<dbReference type="Gene3D" id="3.80.10.10">
    <property type="entry name" value="Ribonuclease Inhibitor"/>
    <property type="match status" value="1"/>
</dbReference>
<evidence type="ECO:0000313" key="2">
    <source>
        <dbReference type="Proteomes" id="UP000284706"/>
    </source>
</evidence>
<evidence type="ECO:0000313" key="1">
    <source>
        <dbReference type="EMBL" id="PPR06075.1"/>
    </source>
</evidence>